<evidence type="ECO:0000313" key="1">
    <source>
        <dbReference type="EMBL" id="GBH08099.1"/>
    </source>
</evidence>
<dbReference type="Proteomes" id="UP000247480">
    <property type="component" value="Unassembled WGS sequence"/>
</dbReference>
<name>A0A2V0Q5X5_PSESF</name>
<dbReference type="EMBL" id="BGJZ01000073">
    <property type="protein sequence ID" value="GBH08099.1"/>
    <property type="molecule type" value="Genomic_DNA"/>
</dbReference>
<gene>
    <name evidence="1" type="ORF">KPSA1_01467</name>
</gene>
<organism evidence="1 2">
    <name type="scientific">Pseudomonas syringae pv. actinidiae</name>
    <dbReference type="NCBI Taxonomy" id="103796"/>
    <lineage>
        <taxon>Bacteria</taxon>
        <taxon>Pseudomonadati</taxon>
        <taxon>Pseudomonadota</taxon>
        <taxon>Gammaproteobacteria</taxon>
        <taxon>Pseudomonadales</taxon>
        <taxon>Pseudomonadaceae</taxon>
        <taxon>Pseudomonas</taxon>
        <taxon>Pseudomonas syringae</taxon>
    </lineage>
</organism>
<accession>A0A2V0Q5X5</accession>
<comment type="caution">
    <text evidence="1">The sequence shown here is derived from an EMBL/GenBank/DDBJ whole genome shotgun (WGS) entry which is preliminary data.</text>
</comment>
<protein>
    <submittedName>
        <fullName evidence="1">Uncharacterized protein</fullName>
    </submittedName>
</protein>
<reference evidence="1 2" key="1">
    <citation type="submission" date="2018-04" db="EMBL/GenBank/DDBJ databases">
        <title>Draft genome sequence of Pseudomonas syringae pv. actinidiae biovar 1 strains isolated from kiwifruit in Kagawa prefecture.</title>
        <authorList>
            <person name="Tabuchi M."/>
            <person name="Saito M."/>
            <person name="Fujiwara S."/>
            <person name="Sasa N."/>
            <person name="Akimitsu K."/>
            <person name="Gomi K."/>
            <person name="Konishi-Sugita S."/>
            <person name="Hamano K."/>
            <person name="Kataoka I."/>
        </authorList>
    </citation>
    <scope>NUCLEOTIDE SEQUENCE [LARGE SCALE GENOMIC DNA]</scope>
    <source>
        <strain evidence="1 2">MAFF212206</strain>
    </source>
</reference>
<proteinExistence type="predicted"/>
<evidence type="ECO:0000313" key="2">
    <source>
        <dbReference type="Proteomes" id="UP000247480"/>
    </source>
</evidence>
<sequence length="36" mass="4055">MKASLPRRCDALITLRRLNHCRSGCLNPAARRMSDA</sequence>
<dbReference type="AlphaFoldDB" id="A0A2V0Q5X5"/>